<keyword evidence="1" id="KW-1133">Transmembrane helix</keyword>
<dbReference type="eggNOG" id="arCOG04469">
    <property type="taxonomic scope" value="Archaea"/>
</dbReference>
<dbReference type="Proteomes" id="UP000002613">
    <property type="component" value="Chromosome"/>
</dbReference>
<dbReference type="PANTHER" id="PTHR42204:SF1">
    <property type="entry name" value="INTEGRAL MEMBRANE PROTEIN"/>
    <property type="match status" value="1"/>
</dbReference>
<dbReference type="OrthoDB" id="53365at2157"/>
<dbReference type="RefSeq" id="WP_012964607.1">
    <property type="nucleotide sequence ID" value="NC_013849.1"/>
</dbReference>
<evidence type="ECO:0000256" key="1">
    <source>
        <dbReference type="SAM" id="Phobius"/>
    </source>
</evidence>
<evidence type="ECO:0000259" key="2">
    <source>
        <dbReference type="Pfam" id="PF01970"/>
    </source>
</evidence>
<dbReference type="AlphaFoldDB" id="D3S122"/>
<dbReference type="InterPro" id="IPR002823">
    <property type="entry name" value="DUF112_TM"/>
</dbReference>
<dbReference type="GeneID" id="8777560"/>
<dbReference type="PaxDb" id="589924-Ferp_0068"/>
<dbReference type="Pfam" id="PF01970">
    <property type="entry name" value="TctA"/>
    <property type="match status" value="1"/>
</dbReference>
<proteinExistence type="predicted"/>
<feature type="transmembrane region" description="Helical" evidence="1">
    <location>
        <begin position="88"/>
        <end position="111"/>
    </location>
</feature>
<keyword evidence="4" id="KW-1185">Reference proteome</keyword>
<dbReference type="STRING" id="589924.Ferp_0068"/>
<feature type="transmembrane region" description="Helical" evidence="1">
    <location>
        <begin position="320"/>
        <end position="345"/>
    </location>
</feature>
<feature type="transmembrane region" description="Helical" evidence="1">
    <location>
        <begin position="212"/>
        <end position="237"/>
    </location>
</feature>
<feature type="transmembrane region" description="Helical" evidence="1">
    <location>
        <begin position="283"/>
        <end position="308"/>
    </location>
</feature>
<gene>
    <name evidence="3" type="ordered locus">Ferp_0068</name>
</gene>
<keyword evidence="1" id="KW-0812">Transmembrane</keyword>
<keyword evidence="1" id="KW-0472">Membrane</keyword>
<accession>D3S122</accession>
<feature type="transmembrane region" description="Helical" evidence="1">
    <location>
        <begin position="149"/>
        <end position="166"/>
    </location>
</feature>
<feature type="transmembrane region" description="Helical" evidence="1">
    <location>
        <begin position="357"/>
        <end position="374"/>
    </location>
</feature>
<feature type="transmembrane region" description="Helical" evidence="1">
    <location>
        <begin position="172"/>
        <end position="191"/>
    </location>
</feature>
<sequence>MILESLIGIFLGCLTGLIPGIHPNTIASLYSSANSEEAVILVSMLVTHTFLNIIPATFVGVPEEDTALTIFPAHELVNRGEGGKAISISAFSSLFSAILSLPLFYVVAAISSFDLSFFYKFAIIFALIFFLRYEKDTFGGSLSTLKRRLYFLAVFFVSGILGFKALEAGDFYFPLLTGLFATPMLLQSLGSEKIVEQKVMFCLPNPVDVVKGVFAGFIVSLFPGISSGVATGIASANSKSSESYVSSISSANTSAAILSLAMLHSEKVRSGIAEALKGAREALFLLPLFVLVAAIIATAITLLLIYPSSKVFSKVKVGKVSLFVLIFLIVLSLHFNGVFGLAIYFSASAVGLISYALKVRPIACMGSVMLPVLFR</sequence>
<feature type="transmembrane region" description="Helical" evidence="1">
    <location>
        <begin position="117"/>
        <end position="133"/>
    </location>
</feature>
<reference evidence="3 4" key="2">
    <citation type="journal article" date="2011" name="Stand. Genomic Sci.">
        <title>Complete genome sequence of Ferroglobus placidus AEDII12DO.</title>
        <authorList>
            <person name="Anderson I."/>
            <person name="Risso C."/>
            <person name="Holmes D."/>
            <person name="Lucas S."/>
            <person name="Copeland A."/>
            <person name="Lapidus A."/>
            <person name="Cheng J.F."/>
            <person name="Bruce D."/>
            <person name="Goodwin L."/>
            <person name="Pitluck S."/>
            <person name="Saunders E."/>
            <person name="Brettin T."/>
            <person name="Detter J.C."/>
            <person name="Han C."/>
            <person name="Tapia R."/>
            <person name="Larimer F."/>
            <person name="Land M."/>
            <person name="Hauser L."/>
            <person name="Woyke T."/>
            <person name="Lovley D."/>
            <person name="Kyrpides N."/>
            <person name="Ivanova N."/>
        </authorList>
    </citation>
    <scope>NUCLEOTIDE SEQUENCE [LARGE SCALE GENOMIC DNA]</scope>
    <source>
        <strain evidence="4">DSM 10642 / AEDII12DO</strain>
    </source>
</reference>
<name>D3S122_FERPA</name>
<feature type="transmembrane region" description="Helical" evidence="1">
    <location>
        <begin position="39"/>
        <end position="61"/>
    </location>
</feature>
<evidence type="ECO:0000313" key="4">
    <source>
        <dbReference type="Proteomes" id="UP000002613"/>
    </source>
</evidence>
<organism evidence="3 4">
    <name type="scientific">Ferroglobus placidus (strain DSM 10642 / AEDII12DO)</name>
    <dbReference type="NCBI Taxonomy" id="589924"/>
    <lineage>
        <taxon>Archaea</taxon>
        <taxon>Methanobacteriati</taxon>
        <taxon>Methanobacteriota</taxon>
        <taxon>Archaeoglobi</taxon>
        <taxon>Archaeoglobales</taxon>
        <taxon>Archaeoglobaceae</taxon>
        <taxon>Ferroglobus</taxon>
    </lineage>
</organism>
<feature type="domain" description="DUF112" evidence="2">
    <location>
        <begin position="5"/>
        <end position="365"/>
    </location>
</feature>
<dbReference type="PANTHER" id="PTHR42204">
    <property type="entry name" value="INTEGRAL MEMBRANE PROTEIN"/>
    <property type="match status" value="1"/>
</dbReference>
<dbReference type="KEGG" id="fpl:Ferp_0068"/>
<dbReference type="EMBL" id="CP001899">
    <property type="protein sequence ID" value="ADC64258.1"/>
    <property type="molecule type" value="Genomic_DNA"/>
</dbReference>
<protein>
    <recommendedName>
        <fullName evidence="2">DUF112 domain-containing protein</fullName>
    </recommendedName>
</protein>
<evidence type="ECO:0000313" key="3">
    <source>
        <dbReference type="EMBL" id="ADC64258.1"/>
    </source>
</evidence>
<dbReference type="HOGENOM" id="CLU_043916_0_0_2"/>
<reference evidence="4" key="1">
    <citation type="submission" date="2010-02" db="EMBL/GenBank/DDBJ databases">
        <title>Complete sequence of Ferroglobus placidus DSM 10642.</title>
        <authorList>
            <consortium name="US DOE Joint Genome Institute"/>
            <person name="Lucas S."/>
            <person name="Copeland A."/>
            <person name="Lapidus A."/>
            <person name="Cheng J.-F."/>
            <person name="Bruce D."/>
            <person name="Goodwin L."/>
            <person name="Pitluck S."/>
            <person name="Saunders E."/>
            <person name="Brettin T."/>
            <person name="Detter J.C."/>
            <person name="Han C."/>
            <person name="Tapia R."/>
            <person name="Larimer F."/>
            <person name="Land M."/>
            <person name="Hauser L."/>
            <person name="Kyrpides N."/>
            <person name="Ivanova N."/>
            <person name="Holmes D."/>
            <person name="Lovley D."/>
            <person name="Kyrpides N."/>
            <person name="Anderson I.J."/>
            <person name="Woyke T."/>
        </authorList>
    </citation>
    <scope>NUCLEOTIDE SEQUENCE [LARGE SCALE GENOMIC DNA]</scope>
    <source>
        <strain evidence="4">DSM 10642 / AEDII12DO</strain>
    </source>
</reference>